<gene>
    <name evidence="3" type="ORF">DVH24_000001</name>
</gene>
<name>A0A498J331_MALDO</name>
<evidence type="ECO:0000313" key="4">
    <source>
        <dbReference type="Proteomes" id="UP000290289"/>
    </source>
</evidence>
<keyword evidence="4" id="KW-1185">Reference proteome</keyword>
<reference evidence="3 4" key="1">
    <citation type="submission" date="2018-10" db="EMBL/GenBank/DDBJ databases">
        <title>A high-quality apple genome assembly.</title>
        <authorList>
            <person name="Hu J."/>
        </authorList>
    </citation>
    <scope>NUCLEOTIDE SEQUENCE [LARGE SCALE GENOMIC DNA]</scope>
    <source>
        <strain evidence="4">cv. HFTH1</strain>
        <tissue evidence="3">Young leaf</tissue>
    </source>
</reference>
<accession>A0A498J331</accession>
<comment type="caution">
    <text evidence="3">The sequence shown here is derived from an EMBL/GenBank/DDBJ whole genome shotgun (WGS) entry which is preliminary data.</text>
</comment>
<evidence type="ECO:0000256" key="1">
    <source>
        <dbReference type="SAM" id="MobiDB-lite"/>
    </source>
</evidence>
<evidence type="ECO:0000313" key="3">
    <source>
        <dbReference type="EMBL" id="RXH88402.1"/>
    </source>
</evidence>
<dbReference type="Proteomes" id="UP000290289">
    <property type="component" value="Chromosome 9"/>
</dbReference>
<feature type="region of interest" description="Disordered" evidence="1">
    <location>
        <begin position="275"/>
        <end position="297"/>
    </location>
</feature>
<dbReference type="EMBL" id="RDQH01000335">
    <property type="protein sequence ID" value="RXH88402.1"/>
    <property type="molecule type" value="Genomic_DNA"/>
</dbReference>
<keyword evidence="2" id="KW-0812">Transmembrane</keyword>
<sequence length="297" mass="33454">MSRVEQRWEHLVRVVLSRETMGADAYGRHATGIAGNVPSSLANNRDIDEILRAADKIQDDFQNLYNLDPNSEGRGVLQFKTGLMSVIKQKLAKKESGIIDRSQDIARLQEFYKLYKLYLFVLYFGILISFYSNILLRLYNAQKQGGTPEQEKGAVKAVQDLYDVVQQGGMPILFYLQKIYPGSDVEGAISSNDATDTRAFELSPKHFTYVETCQIYGKQKESQKLEAADIALWPMQQPGKPGKSRLQPSYQPRTMHMILRALQIFGLQIPMPAPDLAPPSTSQPLHLADTSSLMHQT</sequence>
<organism evidence="3 4">
    <name type="scientific">Malus domestica</name>
    <name type="common">Apple</name>
    <name type="synonym">Pyrus malus</name>
    <dbReference type="NCBI Taxonomy" id="3750"/>
    <lineage>
        <taxon>Eukaryota</taxon>
        <taxon>Viridiplantae</taxon>
        <taxon>Streptophyta</taxon>
        <taxon>Embryophyta</taxon>
        <taxon>Tracheophyta</taxon>
        <taxon>Spermatophyta</taxon>
        <taxon>Magnoliopsida</taxon>
        <taxon>eudicotyledons</taxon>
        <taxon>Gunneridae</taxon>
        <taxon>Pentapetalae</taxon>
        <taxon>rosids</taxon>
        <taxon>fabids</taxon>
        <taxon>Rosales</taxon>
        <taxon>Rosaceae</taxon>
        <taxon>Amygdaloideae</taxon>
        <taxon>Maleae</taxon>
        <taxon>Malus</taxon>
    </lineage>
</organism>
<proteinExistence type="predicted"/>
<keyword evidence="2" id="KW-1133">Transmembrane helix</keyword>
<protein>
    <submittedName>
        <fullName evidence="3">Uncharacterized protein</fullName>
    </submittedName>
</protein>
<dbReference type="AlphaFoldDB" id="A0A498J331"/>
<feature type="transmembrane region" description="Helical" evidence="2">
    <location>
        <begin position="117"/>
        <end position="139"/>
    </location>
</feature>
<keyword evidence="2" id="KW-0472">Membrane</keyword>
<dbReference type="STRING" id="3750.A0A498J331"/>
<feature type="compositionally biased region" description="Polar residues" evidence="1">
    <location>
        <begin position="279"/>
        <end position="297"/>
    </location>
</feature>
<evidence type="ECO:0000256" key="2">
    <source>
        <dbReference type="SAM" id="Phobius"/>
    </source>
</evidence>